<dbReference type="EMBL" id="CAFBLV010000114">
    <property type="protein sequence ID" value="CAB4871656.1"/>
    <property type="molecule type" value="Genomic_DNA"/>
</dbReference>
<proteinExistence type="predicted"/>
<dbReference type="PANTHER" id="PTHR34580">
    <property type="match status" value="1"/>
</dbReference>
<dbReference type="EMBL" id="CAEZZA010000090">
    <property type="protein sequence ID" value="CAB4748583.1"/>
    <property type="molecule type" value="Genomic_DNA"/>
</dbReference>
<dbReference type="InterPro" id="IPR026881">
    <property type="entry name" value="WYL_dom"/>
</dbReference>
<dbReference type="Pfam" id="PF13280">
    <property type="entry name" value="WYL"/>
    <property type="match status" value="1"/>
</dbReference>
<organism evidence="2">
    <name type="scientific">freshwater metagenome</name>
    <dbReference type="NCBI Taxonomy" id="449393"/>
    <lineage>
        <taxon>unclassified sequences</taxon>
        <taxon>metagenomes</taxon>
        <taxon>ecological metagenomes</taxon>
    </lineage>
</organism>
<evidence type="ECO:0000259" key="1">
    <source>
        <dbReference type="Pfam" id="PF13280"/>
    </source>
</evidence>
<feature type="domain" description="WYL" evidence="1">
    <location>
        <begin position="153"/>
        <end position="214"/>
    </location>
</feature>
<dbReference type="PANTHER" id="PTHR34580:SF3">
    <property type="entry name" value="PROTEIN PAFB"/>
    <property type="match status" value="1"/>
</dbReference>
<reference evidence="2" key="1">
    <citation type="submission" date="2020-05" db="EMBL/GenBank/DDBJ databases">
        <authorList>
            <person name="Chiriac C."/>
            <person name="Salcher M."/>
            <person name="Ghai R."/>
            <person name="Kavagutti S V."/>
        </authorList>
    </citation>
    <scope>NUCLEOTIDE SEQUENCE</scope>
</reference>
<evidence type="ECO:0000313" key="3">
    <source>
        <dbReference type="EMBL" id="CAB4748583.1"/>
    </source>
</evidence>
<protein>
    <submittedName>
        <fullName evidence="2">Unannotated protein</fullName>
    </submittedName>
</protein>
<name>A0A6J6MBG5_9ZZZZ</name>
<dbReference type="PROSITE" id="PS52050">
    <property type="entry name" value="WYL"/>
    <property type="match status" value="1"/>
</dbReference>
<evidence type="ECO:0000313" key="4">
    <source>
        <dbReference type="EMBL" id="CAB4871656.1"/>
    </source>
</evidence>
<evidence type="ECO:0000313" key="2">
    <source>
        <dbReference type="EMBL" id="CAB4671286.1"/>
    </source>
</evidence>
<sequence>MASTRIDRTERLLNLVFCLMASRHAVRRSDIQVSVPGYLDAPSDAAFERMFERDKDELRGMGIPIDTVTDFNGEVEGYRISLADYELTGLSFTTEELAVLSLAASVWDEAIIGPAATTALRKLEAAQGAAATPSNGSPVINVRWSETDAAILPLFTAVREQRVVAFDYRSGNAQLAFRRRVDPWAVVAQEGHWYLVGHDNDRAASRVFRLSRIVGTVQVFAESQENPMPPDFEVRAMVGAHAPDTPFEMRVFVRAGQGAELRRFSKVGKKLDPYADGELLIGARTSEQLQSLACAAGAGAQVIEPKAVHDDVLASLLRIHQIHGGETS</sequence>
<accession>A0A6J6MBG5</accession>
<dbReference type="AlphaFoldDB" id="A0A6J6MBG5"/>
<dbReference type="InterPro" id="IPR051534">
    <property type="entry name" value="CBASS_pafABC_assoc_protein"/>
</dbReference>
<gene>
    <name evidence="2" type="ORF">UFOPK2310_00627</name>
    <name evidence="3" type="ORF">UFOPK2809_00778</name>
    <name evidence="4" type="ORF">UFOPK3425_00667</name>
</gene>
<dbReference type="EMBL" id="CAEZWW010000059">
    <property type="protein sequence ID" value="CAB4671286.1"/>
    <property type="molecule type" value="Genomic_DNA"/>
</dbReference>